<proteinExistence type="predicted"/>
<comment type="caution">
    <text evidence="1">The sequence shown here is derived from an EMBL/GenBank/DDBJ whole genome shotgun (WGS) entry which is preliminary data.</text>
</comment>
<protein>
    <submittedName>
        <fullName evidence="1">Uncharacterized protein</fullName>
    </submittedName>
</protein>
<name>A0A543B189_9ACTN</name>
<dbReference type="EMBL" id="VFOW01000001">
    <property type="protein sequence ID" value="TQL78594.1"/>
    <property type="molecule type" value="Genomic_DNA"/>
</dbReference>
<reference evidence="1 2" key="1">
    <citation type="submission" date="2019-06" db="EMBL/GenBank/DDBJ databases">
        <title>Sequencing the genomes of 1000 actinobacteria strains.</title>
        <authorList>
            <person name="Klenk H.-P."/>
        </authorList>
    </citation>
    <scope>NUCLEOTIDE SEQUENCE [LARGE SCALE GENOMIC DNA]</scope>
    <source>
        <strain evidence="1 2">DSM 45928</strain>
    </source>
</reference>
<organism evidence="1 2">
    <name type="scientific">Stackebrandtia endophytica</name>
    <dbReference type="NCBI Taxonomy" id="1496996"/>
    <lineage>
        <taxon>Bacteria</taxon>
        <taxon>Bacillati</taxon>
        <taxon>Actinomycetota</taxon>
        <taxon>Actinomycetes</taxon>
        <taxon>Glycomycetales</taxon>
        <taxon>Glycomycetaceae</taxon>
        <taxon>Stackebrandtia</taxon>
    </lineage>
</organism>
<gene>
    <name evidence="1" type="ORF">FB566_4184</name>
</gene>
<keyword evidence="2" id="KW-1185">Reference proteome</keyword>
<dbReference type="Proteomes" id="UP000317043">
    <property type="component" value="Unassembled WGS sequence"/>
</dbReference>
<evidence type="ECO:0000313" key="2">
    <source>
        <dbReference type="Proteomes" id="UP000317043"/>
    </source>
</evidence>
<evidence type="ECO:0000313" key="1">
    <source>
        <dbReference type="EMBL" id="TQL78594.1"/>
    </source>
</evidence>
<dbReference type="RefSeq" id="WP_142043252.1">
    <property type="nucleotide sequence ID" value="NZ_JBHTGS010000003.1"/>
</dbReference>
<sequence>MSLNVPQRREMLLTAERELRRLAGLLSENQNRIVNATTALRAILANEQTSPELAEAVRQGLLVASSGMSINRRQRQDLIETRAMIAAADAQLDEIDDAQGDVPEP</sequence>
<accession>A0A543B189</accession>
<dbReference type="InParanoid" id="A0A543B189"/>
<dbReference type="AlphaFoldDB" id="A0A543B189"/>